<proteinExistence type="predicted"/>
<dbReference type="InterPro" id="IPR010980">
    <property type="entry name" value="Cyt_c/b562"/>
</dbReference>
<dbReference type="SUPFAM" id="SSF47175">
    <property type="entry name" value="Cytochromes"/>
    <property type="match status" value="1"/>
</dbReference>
<reference evidence="2" key="1">
    <citation type="journal article" date="2020" name="mSystems">
        <title>Genome- and Community-Level Interaction Insights into Carbon Utilization and Element Cycling Functions of Hydrothermarchaeota in Hydrothermal Sediment.</title>
        <authorList>
            <person name="Zhou Z."/>
            <person name="Liu Y."/>
            <person name="Xu W."/>
            <person name="Pan J."/>
            <person name="Luo Z.H."/>
            <person name="Li M."/>
        </authorList>
    </citation>
    <scope>NUCLEOTIDE SEQUENCE [LARGE SCALE GENOMIC DNA]</scope>
    <source>
        <strain evidence="2">SpSt-508</strain>
    </source>
</reference>
<evidence type="ECO:0000256" key="1">
    <source>
        <dbReference type="SAM" id="SignalP"/>
    </source>
</evidence>
<keyword evidence="1" id="KW-0732">Signal</keyword>
<feature type="signal peptide" evidence="1">
    <location>
        <begin position="1"/>
        <end position="26"/>
    </location>
</feature>
<gene>
    <name evidence="2" type="ORF">ENS64_13860</name>
</gene>
<evidence type="ECO:0008006" key="3">
    <source>
        <dbReference type="Google" id="ProtNLM"/>
    </source>
</evidence>
<accession>A0A7C4QSI7</accession>
<dbReference type="GO" id="GO:0020037">
    <property type="term" value="F:heme binding"/>
    <property type="evidence" value="ECO:0007669"/>
    <property type="project" value="InterPro"/>
</dbReference>
<comment type="caution">
    <text evidence="2">The sequence shown here is derived from an EMBL/GenBank/DDBJ whole genome shotgun (WGS) entry which is preliminary data.</text>
</comment>
<dbReference type="GO" id="GO:0022900">
    <property type="term" value="P:electron transport chain"/>
    <property type="evidence" value="ECO:0007669"/>
    <property type="project" value="InterPro"/>
</dbReference>
<protein>
    <recommendedName>
        <fullName evidence="3">Cytochrome c</fullName>
    </recommendedName>
</protein>
<name>A0A7C4QSI7_9PLAN</name>
<dbReference type="EMBL" id="DSVQ01000016">
    <property type="protein sequence ID" value="HGT40326.1"/>
    <property type="molecule type" value="Genomic_DNA"/>
</dbReference>
<organism evidence="2">
    <name type="scientific">Schlesneria paludicola</name>
    <dbReference type="NCBI Taxonomy" id="360056"/>
    <lineage>
        <taxon>Bacteria</taxon>
        <taxon>Pseudomonadati</taxon>
        <taxon>Planctomycetota</taxon>
        <taxon>Planctomycetia</taxon>
        <taxon>Planctomycetales</taxon>
        <taxon>Planctomycetaceae</taxon>
        <taxon>Schlesneria</taxon>
    </lineage>
</organism>
<sequence>MLRLRRWGMLCGVAAALGMLSIGDAAAPLPLDKVAPADDLAAEAVAKGQELLGWVESADAYQEHADKVRQTASLLAVLGQALAEHPQGSALKAAGPSLRQAAIAIARSKTHDEAKAAVPHLRAALGGQATGDLPVDYDWAKLASMHPAMEEMNQRASQLRRLLRRPKDPQADSRHATAIALLAVAAYADTHEVKNPADTPRWQEMAAALQKHMSASAQAIKARQTAEANREFLAGMETCNKCHEVFNPQ</sequence>
<dbReference type="GO" id="GO:0009055">
    <property type="term" value="F:electron transfer activity"/>
    <property type="evidence" value="ECO:0007669"/>
    <property type="project" value="InterPro"/>
</dbReference>
<evidence type="ECO:0000313" key="2">
    <source>
        <dbReference type="EMBL" id="HGT40326.1"/>
    </source>
</evidence>
<dbReference type="AlphaFoldDB" id="A0A7C4QSI7"/>
<dbReference type="GO" id="GO:0005506">
    <property type="term" value="F:iron ion binding"/>
    <property type="evidence" value="ECO:0007669"/>
    <property type="project" value="InterPro"/>
</dbReference>
<feature type="chain" id="PRO_5027632534" description="Cytochrome c" evidence="1">
    <location>
        <begin position="27"/>
        <end position="249"/>
    </location>
</feature>